<dbReference type="GO" id="GO:0003676">
    <property type="term" value="F:nucleic acid binding"/>
    <property type="evidence" value="ECO:0007669"/>
    <property type="project" value="InterPro"/>
</dbReference>
<protein>
    <submittedName>
        <fullName evidence="1">Uncharacterized protein</fullName>
    </submittedName>
</protein>
<gene>
    <name evidence="1" type="ORF">OFUS_LOCUS11346</name>
</gene>
<dbReference type="Proteomes" id="UP000749559">
    <property type="component" value="Unassembled WGS sequence"/>
</dbReference>
<dbReference type="AlphaFoldDB" id="A0A8J1UCK6"/>
<dbReference type="InterPro" id="IPR036397">
    <property type="entry name" value="RNaseH_sf"/>
</dbReference>
<proteinExistence type="predicted"/>
<dbReference type="InterPro" id="IPR012337">
    <property type="entry name" value="RNaseH-like_sf"/>
</dbReference>
<sequence length="170" mass="19079">MNIFSIDLQSVATGKKCGDRSPAYISIIGEDNSTIYETFIKPDHPVISTIEPYTGIKQSDLDDAPTMAEVTTKVKAYFGEHPTVVGQDSSKYFGEKLMVAFGLKMEIDYAYVSLSEWFKYNHGPGKKFPYQYFTLEIELKALLGKELSKELGARGKACIELYNAYKEVKS</sequence>
<evidence type="ECO:0000313" key="2">
    <source>
        <dbReference type="Proteomes" id="UP000749559"/>
    </source>
</evidence>
<dbReference type="OrthoDB" id="8191639at2759"/>
<dbReference type="Gene3D" id="3.30.420.10">
    <property type="entry name" value="Ribonuclease H-like superfamily/Ribonuclease H"/>
    <property type="match status" value="1"/>
</dbReference>
<keyword evidence="2" id="KW-1185">Reference proteome</keyword>
<reference evidence="1" key="1">
    <citation type="submission" date="2022-03" db="EMBL/GenBank/DDBJ databases">
        <authorList>
            <person name="Martin C."/>
        </authorList>
    </citation>
    <scope>NUCLEOTIDE SEQUENCE</scope>
</reference>
<organism evidence="1 2">
    <name type="scientific">Owenia fusiformis</name>
    <name type="common">Polychaete worm</name>
    <dbReference type="NCBI Taxonomy" id="6347"/>
    <lineage>
        <taxon>Eukaryota</taxon>
        <taxon>Metazoa</taxon>
        <taxon>Spiralia</taxon>
        <taxon>Lophotrochozoa</taxon>
        <taxon>Annelida</taxon>
        <taxon>Polychaeta</taxon>
        <taxon>Sedentaria</taxon>
        <taxon>Canalipalpata</taxon>
        <taxon>Sabellida</taxon>
        <taxon>Oweniida</taxon>
        <taxon>Oweniidae</taxon>
        <taxon>Owenia</taxon>
    </lineage>
</organism>
<name>A0A8J1UCK6_OWEFU</name>
<accession>A0A8J1UCK6</accession>
<dbReference type="EMBL" id="CAIIXF020000006">
    <property type="protein sequence ID" value="CAH1785264.1"/>
    <property type="molecule type" value="Genomic_DNA"/>
</dbReference>
<evidence type="ECO:0000313" key="1">
    <source>
        <dbReference type="EMBL" id="CAH1785264.1"/>
    </source>
</evidence>
<comment type="caution">
    <text evidence="1">The sequence shown here is derived from an EMBL/GenBank/DDBJ whole genome shotgun (WGS) entry which is preliminary data.</text>
</comment>
<dbReference type="SUPFAM" id="SSF53098">
    <property type="entry name" value="Ribonuclease H-like"/>
    <property type="match status" value="1"/>
</dbReference>